<accession>A0ABP6ZSJ8</accession>
<dbReference type="Gene3D" id="6.20.20.10">
    <property type="match status" value="1"/>
</dbReference>
<keyword evidence="1" id="KW-0472">Membrane</keyword>
<keyword evidence="1" id="KW-0812">Transmembrane</keyword>
<dbReference type="RefSeq" id="WP_231480805.1">
    <property type="nucleotide sequence ID" value="NZ_BAAAZO010000006.1"/>
</dbReference>
<gene>
    <name evidence="2" type="ORF">GCM10022223_38980</name>
</gene>
<name>A0ABP6ZSJ8_9ACTN</name>
<dbReference type="Proteomes" id="UP001501074">
    <property type="component" value="Unassembled WGS sequence"/>
</dbReference>
<reference evidence="3" key="1">
    <citation type="journal article" date="2019" name="Int. J. Syst. Evol. Microbiol.">
        <title>The Global Catalogue of Microorganisms (GCM) 10K type strain sequencing project: providing services to taxonomists for standard genome sequencing and annotation.</title>
        <authorList>
            <consortium name="The Broad Institute Genomics Platform"/>
            <consortium name="The Broad Institute Genome Sequencing Center for Infectious Disease"/>
            <person name="Wu L."/>
            <person name="Ma J."/>
        </authorList>
    </citation>
    <scope>NUCLEOTIDE SEQUENCE [LARGE SCALE GENOMIC DNA]</scope>
    <source>
        <strain evidence="3">JCM 16902</strain>
    </source>
</reference>
<proteinExistence type="predicted"/>
<organism evidence="2 3">
    <name type="scientific">Kineosporia mesophila</name>
    <dbReference type="NCBI Taxonomy" id="566012"/>
    <lineage>
        <taxon>Bacteria</taxon>
        <taxon>Bacillati</taxon>
        <taxon>Actinomycetota</taxon>
        <taxon>Actinomycetes</taxon>
        <taxon>Kineosporiales</taxon>
        <taxon>Kineosporiaceae</taxon>
        <taxon>Kineosporia</taxon>
    </lineage>
</organism>
<protein>
    <submittedName>
        <fullName evidence="2">Uncharacterized protein</fullName>
    </submittedName>
</protein>
<evidence type="ECO:0000256" key="1">
    <source>
        <dbReference type="SAM" id="Phobius"/>
    </source>
</evidence>
<evidence type="ECO:0000313" key="2">
    <source>
        <dbReference type="EMBL" id="GAA3618421.1"/>
    </source>
</evidence>
<evidence type="ECO:0000313" key="3">
    <source>
        <dbReference type="Proteomes" id="UP001501074"/>
    </source>
</evidence>
<sequence length="98" mass="11121">MSTLAAFVILAAIGYALLYVLVVLIFPFRPCKRCGGRGVRHNRITGGGFRQCTRCAGTGRAVRPGRKVLEFFNTDPHNRWSNIPGDPRPLTPRRRRRW</sequence>
<keyword evidence="3" id="KW-1185">Reference proteome</keyword>
<keyword evidence="1" id="KW-1133">Transmembrane helix</keyword>
<comment type="caution">
    <text evidence="2">The sequence shown here is derived from an EMBL/GenBank/DDBJ whole genome shotgun (WGS) entry which is preliminary data.</text>
</comment>
<dbReference type="EMBL" id="BAAAZO010000006">
    <property type="protein sequence ID" value="GAA3618421.1"/>
    <property type="molecule type" value="Genomic_DNA"/>
</dbReference>
<feature type="transmembrane region" description="Helical" evidence="1">
    <location>
        <begin position="6"/>
        <end position="28"/>
    </location>
</feature>